<dbReference type="Proteomes" id="UP000518266">
    <property type="component" value="Unassembled WGS sequence"/>
</dbReference>
<sequence>MAAKICSRRFDLEQLLEENQWEAQVDKVVVVESQAAQNAKQELPFEGAVVGRPQLPEGVLHQVRASQGELEDRRGGGVWAVQPELFRTCQGQFMKETLHFL</sequence>
<evidence type="ECO:0000313" key="1">
    <source>
        <dbReference type="EMBL" id="KAF3847808.1"/>
    </source>
</evidence>
<dbReference type="AlphaFoldDB" id="A0A7J5YHR0"/>
<reference evidence="1 2" key="1">
    <citation type="submission" date="2020-03" db="EMBL/GenBank/DDBJ databases">
        <title>Dissostichus mawsoni Genome sequencing and assembly.</title>
        <authorList>
            <person name="Park H."/>
        </authorList>
    </citation>
    <scope>NUCLEOTIDE SEQUENCE [LARGE SCALE GENOMIC DNA]</scope>
    <source>
        <strain evidence="1">DM0001</strain>
        <tissue evidence="1">Muscle</tissue>
    </source>
</reference>
<dbReference type="OrthoDB" id="10607561at2759"/>
<proteinExistence type="predicted"/>
<organism evidence="1 2">
    <name type="scientific">Dissostichus mawsoni</name>
    <name type="common">Antarctic cod</name>
    <dbReference type="NCBI Taxonomy" id="36200"/>
    <lineage>
        <taxon>Eukaryota</taxon>
        <taxon>Metazoa</taxon>
        <taxon>Chordata</taxon>
        <taxon>Craniata</taxon>
        <taxon>Vertebrata</taxon>
        <taxon>Euteleostomi</taxon>
        <taxon>Actinopterygii</taxon>
        <taxon>Neopterygii</taxon>
        <taxon>Teleostei</taxon>
        <taxon>Neoteleostei</taxon>
        <taxon>Acanthomorphata</taxon>
        <taxon>Eupercaria</taxon>
        <taxon>Perciformes</taxon>
        <taxon>Notothenioidei</taxon>
        <taxon>Nototheniidae</taxon>
        <taxon>Dissostichus</taxon>
    </lineage>
</organism>
<name>A0A7J5YHR0_DISMA</name>
<evidence type="ECO:0000313" key="2">
    <source>
        <dbReference type="Proteomes" id="UP000518266"/>
    </source>
</evidence>
<gene>
    <name evidence="1" type="ORF">F7725_020836</name>
</gene>
<protein>
    <submittedName>
        <fullName evidence="1">Uncharacterized protein</fullName>
    </submittedName>
</protein>
<keyword evidence="2" id="KW-1185">Reference proteome</keyword>
<comment type="caution">
    <text evidence="1">The sequence shown here is derived from an EMBL/GenBank/DDBJ whole genome shotgun (WGS) entry which is preliminary data.</text>
</comment>
<accession>A0A7J5YHR0</accession>
<dbReference type="EMBL" id="JAAKFY010000013">
    <property type="protein sequence ID" value="KAF3847808.1"/>
    <property type="molecule type" value="Genomic_DNA"/>
</dbReference>